<dbReference type="RefSeq" id="WP_068417296.1">
    <property type="nucleotide sequence ID" value="NZ_LRDB01000050.1"/>
</dbReference>
<dbReference type="AlphaFoldDB" id="A0A150X232"/>
<dbReference type="PANTHER" id="PTHR30328:SF54">
    <property type="entry name" value="HTH-TYPE TRANSCRIPTIONAL REPRESSOR SCO4008"/>
    <property type="match status" value="1"/>
</dbReference>
<evidence type="ECO:0000256" key="1">
    <source>
        <dbReference type="ARBA" id="ARBA00023125"/>
    </source>
</evidence>
<evidence type="ECO:0000259" key="3">
    <source>
        <dbReference type="PROSITE" id="PS50977"/>
    </source>
</evidence>
<protein>
    <submittedName>
        <fullName evidence="4">TetR family transcriptional regulator</fullName>
    </submittedName>
</protein>
<keyword evidence="5" id="KW-1185">Reference proteome</keyword>
<gene>
    <name evidence="4" type="ORF">AWN68_08740</name>
</gene>
<evidence type="ECO:0000313" key="5">
    <source>
        <dbReference type="Proteomes" id="UP000075615"/>
    </source>
</evidence>
<feature type="DNA-binding region" description="H-T-H motif" evidence="2">
    <location>
        <begin position="30"/>
        <end position="49"/>
    </location>
</feature>
<dbReference type="PRINTS" id="PR00455">
    <property type="entry name" value="HTHTETR"/>
</dbReference>
<dbReference type="SUPFAM" id="SSF48498">
    <property type="entry name" value="Tetracyclin repressor-like, C-terminal domain"/>
    <property type="match status" value="1"/>
</dbReference>
<feature type="domain" description="HTH tetR-type" evidence="3">
    <location>
        <begin position="7"/>
        <end position="67"/>
    </location>
</feature>
<evidence type="ECO:0000313" key="4">
    <source>
        <dbReference type="EMBL" id="KYG72780.1"/>
    </source>
</evidence>
<dbReference type="EMBL" id="LRDB01000050">
    <property type="protein sequence ID" value="KYG72780.1"/>
    <property type="molecule type" value="Genomic_DNA"/>
</dbReference>
<dbReference type="GO" id="GO:0003677">
    <property type="term" value="F:DNA binding"/>
    <property type="evidence" value="ECO:0007669"/>
    <property type="project" value="UniProtKB-UniRule"/>
</dbReference>
<dbReference type="Pfam" id="PF00440">
    <property type="entry name" value="TetR_N"/>
    <property type="match status" value="1"/>
</dbReference>
<reference evidence="4 5" key="1">
    <citation type="submission" date="2016-01" db="EMBL/GenBank/DDBJ databases">
        <title>Genome sequencing of Roseivirga echinicomitans KMM 6058.</title>
        <authorList>
            <person name="Selvaratnam C."/>
            <person name="Thevarajoo S."/>
            <person name="Goh K.M."/>
            <person name="Ee R."/>
            <person name="Chan K.-G."/>
            <person name="Chong C.S."/>
        </authorList>
    </citation>
    <scope>NUCLEOTIDE SEQUENCE [LARGE SCALE GENOMIC DNA]</scope>
    <source>
        <strain evidence="4 5">KMM 6058</strain>
    </source>
</reference>
<dbReference type="STRING" id="296218.AWN68_08740"/>
<dbReference type="Gene3D" id="1.10.357.10">
    <property type="entry name" value="Tetracycline Repressor, domain 2"/>
    <property type="match status" value="1"/>
</dbReference>
<dbReference type="PANTHER" id="PTHR30328">
    <property type="entry name" value="TRANSCRIPTIONAL REPRESSOR"/>
    <property type="match status" value="1"/>
</dbReference>
<proteinExistence type="predicted"/>
<dbReference type="InterPro" id="IPR050109">
    <property type="entry name" value="HTH-type_TetR-like_transc_reg"/>
</dbReference>
<sequence>MAKTKNENTEQQILEAAKKVFQLKGMDGARMQEIADEAGINKAMLHYYYRSKQLLFEAVFSHAFAMMAPQLNQILNDDSSIEEKIRHFTHDHLSFIMEHPYLPKFIIQELNRNPDFVTNMKTKTGFPSIEKFKIQVAAEVKQGILKPIAGEQLFINILALNIFPIIASPMIKAFIRADDEGYTQLLESRKTEVANFIINAIKA</sequence>
<dbReference type="InterPro" id="IPR001647">
    <property type="entry name" value="HTH_TetR"/>
</dbReference>
<name>A0A150X232_9BACT</name>
<comment type="caution">
    <text evidence="4">The sequence shown here is derived from an EMBL/GenBank/DDBJ whole genome shotgun (WGS) entry which is preliminary data.</text>
</comment>
<dbReference type="InterPro" id="IPR009057">
    <property type="entry name" value="Homeodomain-like_sf"/>
</dbReference>
<dbReference type="OrthoDB" id="9789566at2"/>
<organism evidence="4 5">
    <name type="scientific">Roseivirga echinicomitans</name>
    <dbReference type="NCBI Taxonomy" id="296218"/>
    <lineage>
        <taxon>Bacteria</taxon>
        <taxon>Pseudomonadati</taxon>
        <taxon>Bacteroidota</taxon>
        <taxon>Cytophagia</taxon>
        <taxon>Cytophagales</taxon>
        <taxon>Roseivirgaceae</taxon>
        <taxon>Roseivirga</taxon>
    </lineage>
</organism>
<dbReference type="PROSITE" id="PS50977">
    <property type="entry name" value="HTH_TETR_2"/>
    <property type="match status" value="1"/>
</dbReference>
<dbReference type="SUPFAM" id="SSF46689">
    <property type="entry name" value="Homeodomain-like"/>
    <property type="match status" value="1"/>
</dbReference>
<evidence type="ECO:0000256" key="2">
    <source>
        <dbReference type="PROSITE-ProRule" id="PRU00335"/>
    </source>
</evidence>
<dbReference type="InterPro" id="IPR036271">
    <property type="entry name" value="Tet_transcr_reg_TetR-rel_C_sf"/>
</dbReference>
<keyword evidence="1 2" id="KW-0238">DNA-binding</keyword>
<accession>A0A150X232</accession>
<dbReference type="Proteomes" id="UP000075615">
    <property type="component" value="Unassembled WGS sequence"/>
</dbReference>